<evidence type="ECO:0000256" key="7">
    <source>
        <dbReference type="SAM" id="Phobius"/>
    </source>
</evidence>
<proteinExistence type="predicted"/>
<dbReference type="PANTHER" id="PTHR34229">
    <property type="entry name" value="METAL TRANSPORT PROTEIN HI_1621-RELATED"/>
    <property type="match status" value="1"/>
</dbReference>
<keyword evidence="3" id="KW-1003">Cell membrane</keyword>
<comment type="caution">
    <text evidence="8">The sequence shown here is derived from an EMBL/GenBank/DDBJ whole genome shotgun (WGS) entry which is preliminary data.</text>
</comment>
<dbReference type="EMBL" id="JAATOP010000013">
    <property type="protein sequence ID" value="NIY73788.1"/>
    <property type="molecule type" value="Genomic_DNA"/>
</dbReference>
<dbReference type="PANTHER" id="PTHR34229:SF1">
    <property type="entry name" value="METAL TRANSPORT PROTEIN HI_1621-RELATED"/>
    <property type="match status" value="1"/>
</dbReference>
<feature type="transmembrane region" description="Helical" evidence="7">
    <location>
        <begin position="7"/>
        <end position="29"/>
    </location>
</feature>
<dbReference type="NCBIfam" id="NF004903">
    <property type="entry name" value="PRK06265.1-3"/>
    <property type="match status" value="1"/>
</dbReference>
<sequence length="201" mass="19790">MAHIPDGVLSAPVLIGGAVLAAGGIVWALRSLDDAAIPKAGIMAAVFFAGSLLAVPIGPSTVHLIFAGLMGILLGPVTFAAVLVALLLQASMFGFGGITTLGINSFNIAAPAVLAGLIARPILARTVSTTMRTIVAACAGGGAIAGTALLVSLSFALSGSEYTPIASVMAVTYIPLGIVEAAITAATIGFLSRVQPSALPA</sequence>
<feature type="transmembrane region" description="Helical" evidence="7">
    <location>
        <begin position="165"/>
        <end position="191"/>
    </location>
</feature>
<dbReference type="RefSeq" id="WP_167639173.1">
    <property type="nucleotide sequence ID" value="NZ_JAATOP010000013.1"/>
</dbReference>
<comment type="subcellular location">
    <subcellularLocation>
        <location evidence="1">Cell membrane</location>
        <topology evidence="1">Multi-pass membrane protein</topology>
    </subcellularLocation>
</comment>
<protein>
    <submittedName>
        <fullName evidence="8">Cobalt transporter CbiM</fullName>
    </submittedName>
</protein>
<evidence type="ECO:0000256" key="4">
    <source>
        <dbReference type="ARBA" id="ARBA00022692"/>
    </source>
</evidence>
<feature type="transmembrane region" description="Helical" evidence="7">
    <location>
        <begin position="94"/>
        <end position="119"/>
    </location>
</feature>
<dbReference type="InterPro" id="IPR002751">
    <property type="entry name" value="CbiM/NikMN"/>
</dbReference>
<gene>
    <name evidence="8" type="primary">cbiM</name>
    <name evidence="8" type="ORF">HCZ30_15265</name>
</gene>
<accession>A0ABX0W139</accession>
<evidence type="ECO:0000256" key="3">
    <source>
        <dbReference type="ARBA" id="ARBA00022475"/>
    </source>
</evidence>
<evidence type="ECO:0000313" key="8">
    <source>
        <dbReference type="EMBL" id="NIY73788.1"/>
    </source>
</evidence>
<keyword evidence="2" id="KW-0813">Transport</keyword>
<keyword evidence="9" id="KW-1185">Reference proteome</keyword>
<keyword evidence="5 7" id="KW-1133">Transmembrane helix</keyword>
<feature type="transmembrane region" description="Helical" evidence="7">
    <location>
        <begin position="131"/>
        <end position="153"/>
    </location>
</feature>
<organism evidence="8 9">
    <name type="scientific">Marivivens donghaensis</name>
    <dbReference type="NCBI Taxonomy" id="1699413"/>
    <lineage>
        <taxon>Bacteria</taxon>
        <taxon>Pseudomonadati</taxon>
        <taxon>Pseudomonadota</taxon>
        <taxon>Alphaproteobacteria</taxon>
        <taxon>Rhodobacterales</taxon>
        <taxon>Paracoccaceae</taxon>
        <taxon>Marivivens group</taxon>
        <taxon>Marivivens</taxon>
    </lineage>
</organism>
<dbReference type="Pfam" id="PF01891">
    <property type="entry name" value="CbiM"/>
    <property type="match status" value="1"/>
</dbReference>
<keyword evidence="6 7" id="KW-0472">Membrane</keyword>
<evidence type="ECO:0000256" key="5">
    <source>
        <dbReference type="ARBA" id="ARBA00022989"/>
    </source>
</evidence>
<evidence type="ECO:0000313" key="9">
    <source>
        <dbReference type="Proteomes" id="UP000709466"/>
    </source>
</evidence>
<keyword evidence="4 7" id="KW-0812">Transmembrane</keyword>
<evidence type="ECO:0000256" key="2">
    <source>
        <dbReference type="ARBA" id="ARBA00022448"/>
    </source>
</evidence>
<feature type="transmembrane region" description="Helical" evidence="7">
    <location>
        <begin position="64"/>
        <end position="88"/>
    </location>
</feature>
<evidence type="ECO:0000256" key="6">
    <source>
        <dbReference type="ARBA" id="ARBA00023136"/>
    </source>
</evidence>
<evidence type="ECO:0000256" key="1">
    <source>
        <dbReference type="ARBA" id="ARBA00004651"/>
    </source>
</evidence>
<dbReference type="Gene3D" id="1.10.1760.20">
    <property type="match status" value="1"/>
</dbReference>
<name>A0ABX0W139_9RHOB</name>
<dbReference type="NCBIfam" id="NF004905">
    <property type="entry name" value="PRK06265.1-5"/>
    <property type="match status" value="1"/>
</dbReference>
<feature type="transmembrane region" description="Helical" evidence="7">
    <location>
        <begin position="35"/>
        <end position="57"/>
    </location>
</feature>
<reference evidence="8 9" key="1">
    <citation type="submission" date="2020-03" db="EMBL/GenBank/DDBJ databases">
        <title>Bacterial isolates of synthetic phycosphere.</title>
        <authorList>
            <person name="Fu H."/>
            <person name="Moran M.A."/>
        </authorList>
    </citation>
    <scope>NUCLEOTIDE SEQUENCE [LARGE SCALE GENOMIC DNA]</scope>
    <source>
        <strain evidence="8 9">HF1</strain>
    </source>
</reference>
<dbReference type="Proteomes" id="UP000709466">
    <property type="component" value="Unassembled WGS sequence"/>
</dbReference>